<feature type="domain" description="ABC-2 type transporter transmembrane" evidence="6">
    <location>
        <begin position="551"/>
        <end position="764"/>
    </location>
</feature>
<evidence type="ECO:0000256" key="4">
    <source>
        <dbReference type="ARBA" id="ARBA00023136"/>
    </source>
</evidence>
<feature type="transmembrane region" description="Helical" evidence="5">
    <location>
        <begin position="660"/>
        <end position="683"/>
    </location>
</feature>
<dbReference type="PANTHER" id="PTHR43077">
    <property type="entry name" value="TRANSPORT PERMEASE YVFS-RELATED"/>
    <property type="match status" value="1"/>
</dbReference>
<dbReference type="Gene3D" id="3.40.1710.10">
    <property type="entry name" value="abc type-2 transporter like domain"/>
    <property type="match status" value="1"/>
</dbReference>
<dbReference type="Pfam" id="PF12698">
    <property type="entry name" value="ABC2_membrane_3"/>
    <property type="match status" value="2"/>
</dbReference>
<keyword evidence="2 5" id="KW-0812">Transmembrane</keyword>
<comment type="caution">
    <text evidence="7">The sequence shown here is derived from an EMBL/GenBank/DDBJ whole genome shotgun (WGS) entry which is preliminary data.</text>
</comment>
<feature type="transmembrane region" description="Helical" evidence="5">
    <location>
        <begin position="591"/>
        <end position="611"/>
    </location>
</feature>
<dbReference type="Proteomes" id="UP001623591">
    <property type="component" value="Unassembled WGS sequence"/>
</dbReference>
<evidence type="ECO:0000256" key="3">
    <source>
        <dbReference type="ARBA" id="ARBA00022989"/>
    </source>
</evidence>
<dbReference type="RefSeq" id="WP_406770790.1">
    <property type="nucleotide sequence ID" value="NZ_JBJHZZ010000016.1"/>
</dbReference>
<dbReference type="Gene3D" id="1.10.287.950">
    <property type="entry name" value="Methyl-accepting chemotaxis protein"/>
    <property type="match status" value="1"/>
</dbReference>
<reference evidence="7 8" key="1">
    <citation type="submission" date="2024-11" db="EMBL/GenBank/DDBJ databases">
        <authorList>
            <person name="Heng Y.C."/>
            <person name="Lim A.C.H."/>
            <person name="Lee J.K.Y."/>
            <person name="Kittelmann S."/>
        </authorList>
    </citation>
    <scope>NUCLEOTIDE SEQUENCE [LARGE SCALE GENOMIC DNA]</scope>
    <source>
        <strain evidence="7 8">WILCCON 0185</strain>
    </source>
</reference>
<dbReference type="NCBIfam" id="TIGR03057">
    <property type="entry name" value="xxxLxxG_by_4"/>
    <property type="match status" value="4"/>
</dbReference>
<feature type="transmembrane region" description="Helical" evidence="5">
    <location>
        <begin position="748"/>
        <end position="765"/>
    </location>
</feature>
<feature type="transmembrane region" description="Helical" evidence="5">
    <location>
        <begin position="631"/>
        <end position="654"/>
    </location>
</feature>
<proteinExistence type="predicted"/>
<dbReference type="InterPro" id="IPR051328">
    <property type="entry name" value="T7SS_ABC-Transporter"/>
</dbReference>
<evidence type="ECO:0000313" key="7">
    <source>
        <dbReference type="EMBL" id="MFL0248361.1"/>
    </source>
</evidence>
<feature type="transmembrane region" description="Helical" evidence="5">
    <location>
        <begin position="20"/>
        <end position="43"/>
    </location>
</feature>
<gene>
    <name evidence="7" type="ORF">ACJDUG_15525</name>
</gene>
<dbReference type="PANTHER" id="PTHR43077:SF5">
    <property type="entry name" value="PHAGE INFECTION PROTEIN"/>
    <property type="match status" value="1"/>
</dbReference>
<keyword evidence="4 5" id="KW-0472">Membrane</keyword>
<dbReference type="EMBL" id="JBJHZZ010000016">
    <property type="protein sequence ID" value="MFL0248361.1"/>
    <property type="molecule type" value="Genomic_DNA"/>
</dbReference>
<comment type="subcellular location">
    <subcellularLocation>
        <location evidence="1">Membrane</location>
        <topology evidence="1">Multi-pass membrane protein</topology>
    </subcellularLocation>
</comment>
<evidence type="ECO:0000256" key="1">
    <source>
        <dbReference type="ARBA" id="ARBA00004141"/>
    </source>
</evidence>
<dbReference type="InterPro" id="IPR013525">
    <property type="entry name" value="ABC2_TM"/>
</dbReference>
<dbReference type="InterPro" id="IPR017500">
    <property type="entry name" value="Phage_infect_YhgE_N"/>
</dbReference>
<dbReference type="InterPro" id="IPR017501">
    <property type="entry name" value="Phage_infect_YhgE_C"/>
</dbReference>
<accession>A0ABW8T718</accession>
<dbReference type="NCBIfam" id="TIGR03062">
    <property type="entry name" value="pip_yhgE_Cterm"/>
    <property type="match status" value="1"/>
</dbReference>
<dbReference type="NCBIfam" id="TIGR03061">
    <property type="entry name" value="pip_yhgE_Nterm"/>
    <property type="match status" value="1"/>
</dbReference>
<feature type="domain" description="ABC-2 type transporter transmembrane" evidence="6">
    <location>
        <begin position="23"/>
        <end position="170"/>
    </location>
</feature>
<dbReference type="InterPro" id="IPR023908">
    <property type="entry name" value="xxxLxxG_rpt"/>
</dbReference>
<evidence type="ECO:0000256" key="5">
    <source>
        <dbReference type="SAM" id="Phobius"/>
    </source>
</evidence>
<evidence type="ECO:0000256" key="2">
    <source>
        <dbReference type="ARBA" id="ARBA00022692"/>
    </source>
</evidence>
<keyword evidence="3 5" id="KW-1133">Transmembrane helix</keyword>
<evidence type="ECO:0000259" key="6">
    <source>
        <dbReference type="Pfam" id="PF12698"/>
    </source>
</evidence>
<feature type="transmembrane region" description="Helical" evidence="5">
    <location>
        <begin position="690"/>
        <end position="709"/>
    </location>
</feature>
<keyword evidence="8" id="KW-1185">Reference proteome</keyword>
<organism evidence="7 8">
    <name type="scientific">Candidatus Clostridium stratigraminis</name>
    <dbReference type="NCBI Taxonomy" id="3381661"/>
    <lineage>
        <taxon>Bacteria</taxon>
        <taxon>Bacillati</taxon>
        <taxon>Bacillota</taxon>
        <taxon>Clostridia</taxon>
        <taxon>Eubacteriales</taxon>
        <taxon>Clostridiaceae</taxon>
        <taxon>Clostridium</taxon>
    </lineage>
</organism>
<evidence type="ECO:0000313" key="8">
    <source>
        <dbReference type="Proteomes" id="UP001623591"/>
    </source>
</evidence>
<protein>
    <submittedName>
        <fullName evidence="7">YhgE/Pip family protein</fullName>
    </submittedName>
</protein>
<name>A0ABW8T718_9CLOT</name>
<sequence>MNFIRIAKRDIVSIFKNRFLRVSVIAIIIVPLLYSLLYLYAFWDPYSKLADLPVAVVNLDKGSTLDGKDVNYGKDLVDNLKDNKSVGWKFVSKEDGEAGVKGSKYYAMFVIPENFSKNVLSAKDGTPKQSEISYVANEKRNFLAAQVNSKVVVEIKSELTKNIVNEYTKAAFDNLYEVKDGMQKAADGSKDLYDGTSQLNEKVPHLTNGVSKLYKGSSDLSSGLNQLGNGTNTLASSLAAAKDGAASLDTGANQLQAGLYQVGAGLTQLNSAVSKDTRENISLSTGVKSLYDGITNSDPTKGLSSAVALLNTKVNTSSDPFHPSLVNGMSGAYTAYNSQIVTMVKQAQVLAANGDAANANKILLGLVQTMSTSANPSAPNYISINKAPTFFDAMYSLNDGITNSDPTKGLGAAIGVLNTKVNVGTDAMHPSLVAGVTAINNGVNVGSSTSPSLVSAVAQLDNAVNVGSKDQPSVLTGINQIKNGTAQLMSGMTAAAAGANELSIGAKQLNEGGTQLRDGLSTLNSNIPELNNGVSKLYDGSKELKDKLKDGSDKINKNLINSSNTMAEFVSQPLTIKESPIDPVKNYGTGFAPYFIPLSLWVGALLMFFVITDKVDDDINASPASIVLGKYLSYGYIGIIQAVLASAIVIVLGLRPNNVPLYFLFNIILSLVFIAIMQSLIFLLGMAGRLLSIVLLILQLTACAGTFPLEIVPKFFKVINPYMPFTYAVSGLREVIAGLNYAVFTKDVSVLLGVMVAFLLISVLFKGHADKAQEKFREANQDINMA</sequence>